<evidence type="ECO:0000313" key="1">
    <source>
        <dbReference type="EMBL" id="KAK9121293.1"/>
    </source>
</evidence>
<dbReference type="EMBL" id="JBBNAF010000008">
    <property type="protein sequence ID" value="KAK9121293.1"/>
    <property type="molecule type" value="Genomic_DNA"/>
</dbReference>
<dbReference type="AlphaFoldDB" id="A0AAP0IUR0"/>
<protein>
    <submittedName>
        <fullName evidence="1">Uncharacterized protein</fullName>
    </submittedName>
</protein>
<dbReference type="Proteomes" id="UP001420932">
    <property type="component" value="Unassembled WGS sequence"/>
</dbReference>
<sequence length="103" mass="11082">MQAIWMCGAARAATTEQTDTLLADAITLIPVCTEGGLSPTMAPLHSCITKLTAEGCRPEDSVRVLETAIRSHGRACLSSADHDRQIKALKLSHGFMCEGLLWE</sequence>
<proteinExistence type="predicted"/>
<accession>A0AAP0IUR0</accession>
<comment type="caution">
    <text evidence="1">The sequence shown here is derived from an EMBL/GenBank/DDBJ whole genome shotgun (WGS) entry which is preliminary data.</text>
</comment>
<gene>
    <name evidence="1" type="ORF">Syun_018910</name>
</gene>
<reference evidence="1 2" key="1">
    <citation type="submission" date="2024-01" db="EMBL/GenBank/DDBJ databases">
        <title>Genome assemblies of Stephania.</title>
        <authorList>
            <person name="Yang L."/>
        </authorList>
    </citation>
    <scope>NUCLEOTIDE SEQUENCE [LARGE SCALE GENOMIC DNA]</scope>
    <source>
        <strain evidence="1">YNDBR</strain>
        <tissue evidence="1">Leaf</tissue>
    </source>
</reference>
<evidence type="ECO:0000313" key="2">
    <source>
        <dbReference type="Proteomes" id="UP001420932"/>
    </source>
</evidence>
<organism evidence="1 2">
    <name type="scientific">Stephania yunnanensis</name>
    <dbReference type="NCBI Taxonomy" id="152371"/>
    <lineage>
        <taxon>Eukaryota</taxon>
        <taxon>Viridiplantae</taxon>
        <taxon>Streptophyta</taxon>
        <taxon>Embryophyta</taxon>
        <taxon>Tracheophyta</taxon>
        <taxon>Spermatophyta</taxon>
        <taxon>Magnoliopsida</taxon>
        <taxon>Ranunculales</taxon>
        <taxon>Menispermaceae</taxon>
        <taxon>Menispermoideae</taxon>
        <taxon>Cissampelideae</taxon>
        <taxon>Stephania</taxon>
    </lineage>
</organism>
<name>A0AAP0IUR0_9MAGN</name>
<keyword evidence="2" id="KW-1185">Reference proteome</keyword>